<dbReference type="CDD" id="cd01949">
    <property type="entry name" value="GGDEF"/>
    <property type="match status" value="1"/>
</dbReference>
<keyword evidence="1" id="KW-0472">Membrane</keyword>
<evidence type="ECO:0000259" key="2">
    <source>
        <dbReference type="PROSITE" id="PS50883"/>
    </source>
</evidence>
<evidence type="ECO:0000313" key="4">
    <source>
        <dbReference type="EMBL" id="MBR7747790.1"/>
    </source>
</evidence>
<dbReference type="Gene3D" id="6.10.340.10">
    <property type="match status" value="1"/>
</dbReference>
<dbReference type="PANTHER" id="PTHR44757">
    <property type="entry name" value="DIGUANYLATE CYCLASE DGCP"/>
    <property type="match status" value="1"/>
</dbReference>
<reference evidence="4 5" key="1">
    <citation type="submission" date="2021-04" db="EMBL/GenBank/DDBJ databases">
        <title>novel species isolated from subtropical streams in China.</title>
        <authorList>
            <person name="Lu H."/>
        </authorList>
    </citation>
    <scope>NUCLEOTIDE SEQUENCE [LARGE SCALE GENOMIC DNA]</scope>
    <source>
        <strain evidence="4 5">BYS107W</strain>
    </source>
</reference>
<dbReference type="PROSITE" id="PS50883">
    <property type="entry name" value="EAL"/>
    <property type="match status" value="1"/>
</dbReference>
<dbReference type="Proteomes" id="UP000680158">
    <property type="component" value="Unassembled WGS sequence"/>
</dbReference>
<keyword evidence="1" id="KW-1133">Transmembrane helix</keyword>
<comment type="caution">
    <text evidence="4">The sequence shown here is derived from an EMBL/GenBank/DDBJ whole genome shotgun (WGS) entry which is preliminary data.</text>
</comment>
<dbReference type="RefSeq" id="WP_212685165.1">
    <property type="nucleotide sequence ID" value="NZ_JAGSPM010000009.1"/>
</dbReference>
<dbReference type="PROSITE" id="PS50887">
    <property type="entry name" value="GGDEF"/>
    <property type="match status" value="1"/>
</dbReference>
<dbReference type="Gene3D" id="3.20.20.450">
    <property type="entry name" value="EAL domain"/>
    <property type="match status" value="1"/>
</dbReference>
<proteinExistence type="predicted"/>
<keyword evidence="5" id="KW-1185">Reference proteome</keyword>
<dbReference type="InterPro" id="IPR001633">
    <property type="entry name" value="EAL_dom"/>
</dbReference>
<organism evidence="4 5">
    <name type="scientific">Undibacterium baiyunense</name>
    <dbReference type="NCBI Taxonomy" id="2828731"/>
    <lineage>
        <taxon>Bacteria</taxon>
        <taxon>Pseudomonadati</taxon>
        <taxon>Pseudomonadota</taxon>
        <taxon>Betaproteobacteria</taxon>
        <taxon>Burkholderiales</taxon>
        <taxon>Oxalobacteraceae</taxon>
        <taxon>Undibacterium</taxon>
    </lineage>
</organism>
<dbReference type="InterPro" id="IPR043128">
    <property type="entry name" value="Rev_trsase/Diguanyl_cyclase"/>
</dbReference>
<dbReference type="Pfam" id="PF00563">
    <property type="entry name" value="EAL"/>
    <property type="match status" value="1"/>
</dbReference>
<feature type="domain" description="EAL" evidence="2">
    <location>
        <begin position="539"/>
        <end position="792"/>
    </location>
</feature>
<sequence>MNQLLAKLSPSRSMRARISIVMGLLWLVFGIALTLFMEMRFESGLQNAAQDSLNATADEIAHTLVKDLQDRQREIALLADLLGATQIIRPTSASNVINGLKSRQPIYAWIGIADANGRITSGSDGLLLGADVSERTWFKEGKRSEFLSDPHDAKLLASHFKRAVADEPVRFVDVAIPIFGEKKEVKAVLSAHLFWNWVHDVVTNTLVKRRKTKSSLEVLIANREGDWLLKLNVDSAASVRQLKQVVSDENYLISTQEVVTSSPKNGLAWTVVVREHKRTALALVEQSRQILFATSAFMAVIFACVAWVVSGRIAKPLIRLADIARDYAASRSNVLRPSQGKVIQDETSVLDAAMDQLAHYDRLTGLCNRAEFLIGLQAAIDNTKEATKNSSTYYSLILINLDNFGVINSTRGHDIGDQLLIAVAKRLLHLEDKFTVISRLGGDEFIVMTQHPDCSLQQAEMKVSQIVQRVMKKFSTAFVIESGEYLCPASLGTTMIGDAEMTPDDALKFTELAVAEAKRRGKHQWVKFESCLLERLYEREQFKEDFFAAIPSQLCVYYQAQVNQQGELVGAEALVRWIHPQRGLISPALFIPLAEETGMIIPVGLWVLRTACLQLQKWETDPVRQNLTIAVNVSSQEFNEVDYVKQVETLLIETGIRPYKLKLELTESALASDVDAVVEKMRRLKDIGLRFSLDDFGTGFSSLNYLRRMPLNQLKIDQSFVREVTDNASDASIVKTVIALGKGLGLSVIAEGVETAEQKQLLAEFGCDLYQGYFFGRPQPIDEFEEAMTKPEHA</sequence>
<accession>A0A941DGQ3</accession>
<dbReference type="EMBL" id="JAGSPM010000009">
    <property type="protein sequence ID" value="MBR7747790.1"/>
    <property type="molecule type" value="Genomic_DNA"/>
</dbReference>
<keyword evidence="1" id="KW-0812">Transmembrane</keyword>
<dbReference type="Pfam" id="PF00990">
    <property type="entry name" value="GGDEF"/>
    <property type="match status" value="1"/>
</dbReference>
<dbReference type="PANTHER" id="PTHR44757:SF2">
    <property type="entry name" value="BIOFILM ARCHITECTURE MAINTENANCE PROTEIN MBAA"/>
    <property type="match status" value="1"/>
</dbReference>
<feature type="transmembrane region" description="Helical" evidence="1">
    <location>
        <begin position="16"/>
        <end position="36"/>
    </location>
</feature>
<dbReference type="AlphaFoldDB" id="A0A941DGQ3"/>
<dbReference type="SUPFAM" id="SSF141868">
    <property type="entry name" value="EAL domain-like"/>
    <property type="match status" value="1"/>
</dbReference>
<gene>
    <name evidence="4" type="ORF">KDM92_14490</name>
</gene>
<dbReference type="InterPro" id="IPR029787">
    <property type="entry name" value="Nucleotide_cyclase"/>
</dbReference>
<dbReference type="Gene3D" id="3.30.450.20">
    <property type="entry name" value="PAS domain"/>
    <property type="match status" value="1"/>
</dbReference>
<name>A0A941DGQ3_9BURK</name>
<dbReference type="Gene3D" id="3.30.70.270">
    <property type="match status" value="1"/>
</dbReference>
<feature type="transmembrane region" description="Helical" evidence="1">
    <location>
        <begin position="290"/>
        <end position="309"/>
    </location>
</feature>
<evidence type="ECO:0000259" key="3">
    <source>
        <dbReference type="PROSITE" id="PS50887"/>
    </source>
</evidence>
<dbReference type="CDD" id="cd01948">
    <property type="entry name" value="EAL"/>
    <property type="match status" value="1"/>
</dbReference>
<dbReference type="SUPFAM" id="SSF55073">
    <property type="entry name" value="Nucleotide cyclase"/>
    <property type="match status" value="1"/>
</dbReference>
<feature type="domain" description="GGDEF" evidence="3">
    <location>
        <begin position="392"/>
        <end position="530"/>
    </location>
</feature>
<dbReference type="SMART" id="SM00267">
    <property type="entry name" value="GGDEF"/>
    <property type="match status" value="1"/>
</dbReference>
<dbReference type="SMART" id="SM00052">
    <property type="entry name" value="EAL"/>
    <property type="match status" value="1"/>
</dbReference>
<evidence type="ECO:0000313" key="5">
    <source>
        <dbReference type="Proteomes" id="UP000680158"/>
    </source>
</evidence>
<dbReference type="NCBIfam" id="TIGR00254">
    <property type="entry name" value="GGDEF"/>
    <property type="match status" value="1"/>
</dbReference>
<dbReference type="InterPro" id="IPR052155">
    <property type="entry name" value="Biofilm_reg_signaling"/>
</dbReference>
<dbReference type="InterPro" id="IPR035919">
    <property type="entry name" value="EAL_sf"/>
</dbReference>
<protein>
    <submittedName>
        <fullName evidence="4">EAL domain-containing protein</fullName>
    </submittedName>
</protein>
<dbReference type="InterPro" id="IPR000160">
    <property type="entry name" value="GGDEF_dom"/>
</dbReference>
<evidence type="ECO:0000256" key="1">
    <source>
        <dbReference type="SAM" id="Phobius"/>
    </source>
</evidence>